<dbReference type="EMBL" id="NNAY01000210">
    <property type="protein sequence ID" value="OXU30009.1"/>
    <property type="molecule type" value="Genomic_DNA"/>
</dbReference>
<keyword evidence="2" id="KW-1185">Reference proteome</keyword>
<evidence type="ECO:0000313" key="1">
    <source>
        <dbReference type="EMBL" id="OXU30009.1"/>
    </source>
</evidence>
<gene>
    <name evidence="1" type="ORF">TSAR_009476</name>
</gene>
<dbReference type="Proteomes" id="UP000215335">
    <property type="component" value="Unassembled WGS sequence"/>
</dbReference>
<protein>
    <submittedName>
        <fullName evidence="1">Uncharacterized protein</fullName>
    </submittedName>
</protein>
<evidence type="ECO:0000313" key="2">
    <source>
        <dbReference type="Proteomes" id="UP000215335"/>
    </source>
</evidence>
<sequence length="199" mass="23665">MLVLDLYEEKVEIQDEFFKLLAKVDELMGPEIVNGCILLGDPVTPNDKVLIPGYFRRKRRPRKCPSGKATFTELDIISDLIPVVRHPKTSTAEEDGHSHNSVCQDFEDIRRELMQVEWDLYDDKRYHVYSIAYLQKQLQEIYLAWETEEPERLSPVNLVIQNHQPENRRRRPVPKEEQIRVGRIWTEKECNKEWQLSQY</sequence>
<reference evidence="1 2" key="1">
    <citation type="journal article" date="2017" name="Curr. Biol.">
        <title>The Evolution of Venom by Co-option of Single-Copy Genes.</title>
        <authorList>
            <person name="Martinson E.O."/>
            <person name="Mrinalini"/>
            <person name="Kelkar Y.D."/>
            <person name="Chang C.H."/>
            <person name="Werren J.H."/>
        </authorList>
    </citation>
    <scope>NUCLEOTIDE SEQUENCE [LARGE SCALE GENOMIC DNA]</scope>
    <source>
        <strain evidence="1 2">Alberta</strain>
        <tissue evidence="1">Whole body</tissue>
    </source>
</reference>
<name>A0A232FHS8_9HYME</name>
<comment type="caution">
    <text evidence="1">The sequence shown here is derived from an EMBL/GenBank/DDBJ whole genome shotgun (WGS) entry which is preliminary data.</text>
</comment>
<dbReference type="AlphaFoldDB" id="A0A232FHS8"/>
<accession>A0A232FHS8</accession>
<organism evidence="1 2">
    <name type="scientific">Trichomalopsis sarcophagae</name>
    <dbReference type="NCBI Taxonomy" id="543379"/>
    <lineage>
        <taxon>Eukaryota</taxon>
        <taxon>Metazoa</taxon>
        <taxon>Ecdysozoa</taxon>
        <taxon>Arthropoda</taxon>
        <taxon>Hexapoda</taxon>
        <taxon>Insecta</taxon>
        <taxon>Pterygota</taxon>
        <taxon>Neoptera</taxon>
        <taxon>Endopterygota</taxon>
        <taxon>Hymenoptera</taxon>
        <taxon>Apocrita</taxon>
        <taxon>Proctotrupomorpha</taxon>
        <taxon>Chalcidoidea</taxon>
        <taxon>Pteromalidae</taxon>
        <taxon>Pteromalinae</taxon>
        <taxon>Trichomalopsis</taxon>
    </lineage>
</organism>
<proteinExistence type="predicted"/>